<dbReference type="PANTHER" id="PTHR43649">
    <property type="entry name" value="ARABINOSE-BINDING PROTEIN-RELATED"/>
    <property type="match status" value="1"/>
</dbReference>
<comment type="similarity">
    <text evidence="2">Belongs to the bacterial solute-binding protein 1 family.</text>
</comment>
<dbReference type="CDD" id="cd13585">
    <property type="entry name" value="PBP2_TMBP_like"/>
    <property type="match status" value="1"/>
</dbReference>
<dbReference type="Pfam" id="PF01547">
    <property type="entry name" value="SBP_bac_1"/>
    <property type="match status" value="1"/>
</dbReference>
<gene>
    <name evidence="5" type="ORF">BWR60_24875</name>
</gene>
<name>A0A211ZGS8_9PROT</name>
<reference evidence="6" key="1">
    <citation type="submission" date="2017-05" db="EMBL/GenBank/DDBJ databases">
        <authorList>
            <person name="Macchi M."/>
            <person name="Festa S."/>
            <person name="Coppotelli B.M."/>
            <person name="Morelli I.S."/>
        </authorList>
    </citation>
    <scope>NUCLEOTIDE SEQUENCE [LARGE SCALE GENOMIC DNA]</scope>
    <source>
        <strain evidence="6">I</strain>
    </source>
</reference>
<keyword evidence="3" id="KW-0813">Transport</keyword>
<protein>
    <submittedName>
        <fullName evidence="5">ABC transporter substrate-binding protein</fullName>
    </submittedName>
</protein>
<comment type="caution">
    <text evidence="5">The sequence shown here is derived from an EMBL/GenBank/DDBJ whole genome shotgun (WGS) entry which is preliminary data.</text>
</comment>
<dbReference type="Gene3D" id="3.40.190.10">
    <property type="entry name" value="Periplasmic binding protein-like II"/>
    <property type="match status" value="2"/>
</dbReference>
<evidence type="ECO:0000313" key="5">
    <source>
        <dbReference type="EMBL" id="OWJ64440.1"/>
    </source>
</evidence>
<dbReference type="AlphaFoldDB" id="A0A211ZGS8"/>
<evidence type="ECO:0000256" key="1">
    <source>
        <dbReference type="ARBA" id="ARBA00004418"/>
    </source>
</evidence>
<organism evidence="5 6">
    <name type="scientific">Inquilinus limosus</name>
    <dbReference type="NCBI Taxonomy" id="171674"/>
    <lineage>
        <taxon>Bacteria</taxon>
        <taxon>Pseudomonadati</taxon>
        <taxon>Pseudomonadota</taxon>
        <taxon>Alphaproteobacteria</taxon>
        <taxon>Rhodospirillales</taxon>
        <taxon>Rhodospirillaceae</taxon>
        <taxon>Inquilinus</taxon>
    </lineage>
</organism>
<evidence type="ECO:0000256" key="2">
    <source>
        <dbReference type="ARBA" id="ARBA00008520"/>
    </source>
</evidence>
<dbReference type="OrthoDB" id="9804061at2"/>
<evidence type="ECO:0000256" key="3">
    <source>
        <dbReference type="ARBA" id="ARBA00022448"/>
    </source>
</evidence>
<evidence type="ECO:0000313" key="6">
    <source>
        <dbReference type="Proteomes" id="UP000196655"/>
    </source>
</evidence>
<dbReference type="InterPro" id="IPR006059">
    <property type="entry name" value="SBP"/>
</dbReference>
<dbReference type="Proteomes" id="UP000196655">
    <property type="component" value="Unassembled WGS sequence"/>
</dbReference>
<dbReference type="GO" id="GO:0042597">
    <property type="term" value="C:periplasmic space"/>
    <property type="evidence" value="ECO:0007669"/>
    <property type="project" value="UniProtKB-SubCell"/>
</dbReference>
<accession>A0A211ZGS8</accession>
<dbReference type="STRING" id="1122125.GCA_000423185_02750"/>
<dbReference type="EMBL" id="NHON01000058">
    <property type="protein sequence ID" value="OWJ64440.1"/>
    <property type="molecule type" value="Genomic_DNA"/>
</dbReference>
<keyword evidence="6" id="KW-1185">Reference proteome</keyword>
<evidence type="ECO:0000256" key="4">
    <source>
        <dbReference type="ARBA" id="ARBA00022729"/>
    </source>
</evidence>
<proteinExistence type="inferred from homology"/>
<dbReference type="InterPro" id="IPR006311">
    <property type="entry name" value="TAT_signal"/>
</dbReference>
<dbReference type="SUPFAM" id="SSF53850">
    <property type="entry name" value="Periplasmic binding protein-like II"/>
    <property type="match status" value="1"/>
</dbReference>
<dbReference type="PROSITE" id="PS51318">
    <property type="entry name" value="TAT"/>
    <property type="match status" value="1"/>
</dbReference>
<dbReference type="InterPro" id="IPR050490">
    <property type="entry name" value="Bact_solute-bd_prot1"/>
</dbReference>
<keyword evidence="4" id="KW-0732">Signal</keyword>
<sequence length="443" mass="47008">MGPFSNLSRRSLLAGTAAAAAASALPRIRPAWAAPDWKKFAGTHIEVNLVKSPRSETIARNLKEFTDLTGIDVGLEQTPEQQQRQKAVVEFNSGAPSFDVIHLSYHVQKRMFEKGGWLADLRPFLADPALADPNLSLNDFSSAGLAYATAADGAVGSLPLSVDYWIIYWNKELFDAKGLKYPTSFDEMVSTAEALTDPAAGTFGFVARGMKNANVPVWTSFMLGNGVAPLAADRSLATTSDGAVEAAKLYQRLLTKAAPPGVAGFNWNECQSAFLQGKVGMWLDGVGFAKPLEDPKLSRVVGKVGYGVMPKGPKAQASATFGDGIGVAAASENKEAAFLFCQWAVSRTVQADLLQSGSGVPFRTSILNDAEVRKGVTLPADWIDAVVGSSKVSQLGLPVIVPVNEFRDIFGIALTNIAGGADPAAELAKATEQFKPILDKSEA</sequence>
<comment type="subcellular location">
    <subcellularLocation>
        <location evidence="1">Periplasm</location>
    </subcellularLocation>
</comment>
<dbReference type="RefSeq" id="WP_088154016.1">
    <property type="nucleotide sequence ID" value="NZ_NHON01000058.1"/>
</dbReference>
<dbReference type="PANTHER" id="PTHR43649:SF34">
    <property type="entry name" value="ABC TRANSPORTER PERIPLASMIC-BINDING PROTEIN YCJN-RELATED"/>
    <property type="match status" value="1"/>
</dbReference>